<comment type="subcellular location">
    <subcellularLocation>
        <location evidence="1 11">Nucleus</location>
    </subcellularLocation>
</comment>
<dbReference type="FunFam" id="4.10.1060.10:FF:000004">
    <property type="entry name" value="Zinc finger Ran-binding domain-containing protein 2"/>
    <property type="match status" value="1"/>
</dbReference>
<keyword evidence="5" id="KW-0677">Repeat</keyword>
<feature type="domain" description="RanBP2-type" evidence="14">
    <location>
        <begin position="24"/>
        <end position="55"/>
    </location>
</feature>
<keyword evidence="15" id="KW-1185">Reference proteome</keyword>
<dbReference type="WBParaSite" id="L893_g3815.t1">
    <property type="protein sequence ID" value="L893_g3815.t1"/>
    <property type="gene ID" value="L893_g3815"/>
</dbReference>
<feature type="compositionally biased region" description="Basic residues" evidence="13">
    <location>
        <begin position="306"/>
        <end position="317"/>
    </location>
</feature>
<evidence type="ECO:0000259" key="14">
    <source>
        <dbReference type="PROSITE" id="PS50199"/>
    </source>
</evidence>
<keyword evidence="6 12" id="KW-0863">Zinc-finger</keyword>
<feature type="compositionally biased region" description="Polar residues" evidence="13">
    <location>
        <begin position="1"/>
        <end position="19"/>
    </location>
</feature>
<feature type="compositionally biased region" description="Basic and acidic residues" evidence="13">
    <location>
        <begin position="146"/>
        <end position="173"/>
    </location>
</feature>
<feature type="compositionally biased region" description="Basic and acidic residues" evidence="13">
    <location>
        <begin position="240"/>
        <end position="287"/>
    </location>
</feature>
<dbReference type="Pfam" id="PF00641">
    <property type="entry name" value="Zn_ribbon_RanBP"/>
    <property type="match status" value="1"/>
</dbReference>
<evidence type="ECO:0000256" key="2">
    <source>
        <dbReference type="ARBA" id="ARBA00017543"/>
    </source>
</evidence>
<dbReference type="GO" id="GO:0008270">
    <property type="term" value="F:zinc ion binding"/>
    <property type="evidence" value="ECO:0007669"/>
    <property type="project" value="UniProtKB-KW"/>
</dbReference>
<dbReference type="PIRSF" id="PIRSF037956">
    <property type="entry name" value="UCP037956_ZnF_Ran"/>
    <property type="match status" value="1"/>
</dbReference>
<evidence type="ECO:0000256" key="5">
    <source>
        <dbReference type="ARBA" id="ARBA00022737"/>
    </source>
</evidence>
<evidence type="ECO:0000256" key="1">
    <source>
        <dbReference type="ARBA" id="ARBA00004123"/>
    </source>
</evidence>
<evidence type="ECO:0000256" key="10">
    <source>
        <dbReference type="ARBA" id="ARBA00025731"/>
    </source>
</evidence>
<dbReference type="SMART" id="SM00547">
    <property type="entry name" value="ZnF_RBZ"/>
    <property type="match status" value="2"/>
</dbReference>
<feature type="region of interest" description="Disordered" evidence="13">
    <location>
        <begin position="209"/>
        <end position="331"/>
    </location>
</feature>
<keyword evidence="7 11" id="KW-0862">Zinc</keyword>
<feature type="compositionally biased region" description="Acidic residues" evidence="13">
    <location>
        <begin position="174"/>
        <end position="185"/>
    </location>
</feature>
<dbReference type="InterPro" id="IPR017337">
    <property type="entry name" value="ZRANB2"/>
</dbReference>
<feature type="compositionally biased region" description="Basic and acidic residues" evidence="13">
    <location>
        <begin position="318"/>
        <end position="331"/>
    </location>
</feature>
<evidence type="ECO:0000256" key="4">
    <source>
        <dbReference type="ARBA" id="ARBA00022723"/>
    </source>
</evidence>
<evidence type="ECO:0000256" key="13">
    <source>
        <dbReference type="SAM" id="MobiDB-lite"/>
    </source>
</evidence>
<dbReference type="GO" id="GO:0005634">
    <property type="term" value="C:nucleus"/>
    <property type="evidence" value="ECO:0007669"/>
    <property type="project" value="UniProtKB-SubCell"/>
</dbReference>
<feature type="region of interest" description="Disordered" evidence="13">
    <location>
        <begin position="138"/>
        <end position="196"/>
    </location>
</feature>
<keyword evidence="4 11" id="KW-0479">Metal-binding</keyword>
<keyword evidence="8 11" id="KW-0694">RNA-binding</keyword>
<dbReference type="GO" id="GO:0006396">
    <property type="term" value="P:RNA processing"/>
    <property type="evidence" value="ECO:0007669"/>
    <property type="project" value="InterPro"/>
</dbReference>
<dbReference type="SUPFAM" id="SSF90209">
    <property type="entry name" value="Ran binding protein zinc finger-like"/>
    <property type="match status" value="2"/>
</dbReference>
<dbReference type="GO" id="GO:0001530">
    <property type="term" value="F:lipopolysaccharide binding"/>
    <property type="evidence" value="ECO:0007669"/>
    <property type="project" value="TreeGrafter"/>
</dbReference>
<comment type="similarity">
    <text evidence="10 11">Belongs to the ZRANB2 family.</text>
</comment>
<keyword evidence="9 11" id="KW-0539">Nucleus</keyword>
<feature type="compositionally biased region" description="Basic and acidic residues" evidence="13">
    <location>
        <begin position="296"/>
        <end position="305"/>
    </location>
</feature>
<sequence>MSSEDGAGSSTGPVQSSGSRRVLKEGEWACTDAKCAYINKEHFTKCRTCGREKPRAKQCVGQEIGKDVAEKSKGLFSPQDWVCTKCNNVNWARRNVCNVCNTKKFGGADARTGYGGGYMDRQEVEYISRKVDEEFDEFGRKKKSSKKDTERTESEAGRVSEDLDEGARDHKEEGEEEEEEESDGEDLGKYEIGSDDEFEALKSTLAKKVAEATNNSRQSSPCSCSCSEDEICSCDESDNEVAKPHDHHRSGSESRSERRRDRDRDSEHGTRHDHDRSHSRRDRDSGRRDHRHHDRRDRDRDSGKRDRSRSRSPRSRQRYAESDSSRRSSRR</sequence>
<dbReference type="PROSITE" id="PS01358">
    <property type="entry name" value="ZF_RANBP2_1"/>
    <property type="match status" value="2"/>
</dbReference>
<evidence type="ECO:0000256" key="9">
    <source>
        <dbReference type="ARBA" id="ARBA00023242"/>
    </source>
</evidence>
<evidence type="ECO:0000256" key="11">
    <source>
        <dbReference type="PIRNR" id="PIRNR037956"/>
    </source>
</evidence>
<reference evidence="16" key="1">
    <citation type="submission" date="2016-11" db="UniProtKB">
        <authorList>
            <consortium name="WormBaseParasite"/>
        </authorList>
    </citation>
    <scope>IDENTIFICATION</scope>
</reference>
<dbReference type="InterPro" id="IPR001876">
    <property type="entry name" value="Znf_RanBP2"/>
</dbReference>
<keyword evidence="3" id="KW-0597">Phosphoprotein</keyword>
<dbReference type="InterPro" id="IPR036443">
    <property type="entry name" value="Znf_RanBP2_sf"/>
</dbReference>
<dbReference type="Gene3D" id="4.10.1060.10">
    <property type="entry name" value="Zinc finger, RanBP2-type"/>
    <property type="match status" value="2"/>
</dbReference>
<feature type="domain" description="RanBP2-type" evidence="14">
    <location>
        <begin position="77"/>
        <end position="106"/>
    </location>
</feature>
<evidence type="ECO:0000256" key="7">
    <source>
        <dbReference type="ARBA" id="ARBA00022833"/>
    </source>
</evidence>
<name>A0A1I8AAQ1_9BILA</name>
<evidence type="ECO:0000256" key="8">
    <source>
        <dbReference type="ARBA" id="ARBA00022884"/>
    </source>
</evidence>
<evidence type="ECO:0000256" key="6">
    <source>
        <dbReference type="ARBA" id="ARBA00022771"/>
    </source>
</evidence>
<evidence type="ECO:0000313" key="16">
    <source>
        <dbReference type="WBParaSite" id="L893_g3815.t1"/>
    </source>
</evidence>
<dbReference type="PANTHER" id="PTHR12999:SF17">
    <property type="entry name" value="ZINC FINGER RAN-BINDING DOMAIN-CONTAINING PROTEIN 2"/>
    <property type="match status" value="1"/>
</dbReference>
<evidence type="ECO:0000256" key="12">
    <source>
        <dbReference type="PROSITE-ProRule" id="PRU00322"/>
    </source>
</evidence>
<protein>
    <recommendedName>
        <fullName evidence="2 11">Zinc finger Ran-binding domain-containing protein 2</fullName>
    </recommendedName>
</protein>
<organism evidence="15 16">
    <name type="scientific">Steinernema glaseri</name>
    <dbReference type="NCBI Taxonomy" id="37863"/>
    <lineage>
        <taxon>Eukaryota</taxon>
        <taxon>Metazoa</taxon>
        <taxon>Ecdysozoa</taxon>
        <taxon>Nematoda</taxon>
        <taxon>Chromadorea</taxon>
        <taxon>Rhabditida</taxon>
        <taxon>Tylenchina</taxon>
        <taxon>Panagrolaimomorpha</taxon>
        <taxon>Strongyloidoidea</taxon>
        <taxon>Steinernematidae</taxon>
        <taxon>Steinernema</taxon>
    </lineage>
</organism>
<dbReference type="AlphaFoldDB" id="A0A1I8AAQ1"/>
<proteinExistence type="inferred from homology"/>
<dbReference type="Proteomes" id="UP000095287">
    <property type="component" value="Unplaced"/>
</dbReference>
<evidence type="ECO:0000313" key="15">
    <source>
        <dbReference type="Proteomes" id="UP000095287"/>
    </source>
</evidence>
<feature type="compositionally biased region" description="Acidic residues" evidence="13">
    <location>
        <begin position="227"/>
        <end position="239"/>
    </location>
</feature>
<feature type="region of interest" description="Disordered" evidence="13">
    <location>
        <begin position="1"/>
        <end position="20"/>
    </location>
</feature>
<evidence type="ECO:0000256" key="3">
    <source>
        <dbReference type="ARBA" id="ARBA00022553"/>
    </source>
</evidence>
<dbReference type="GO" id="GO:0003723">
    <property type="term" value="F:RNA binding"/>
    <property type="evidence" value="ECO:0007669"/>
    <property type="project" value="UniProtKB-KW"/>
</dbReference>
<dbReference type="PROSITE" id="PS50199">
    <property type="entry name" value="ZF_RANBP2_2"/>
    <property type="match status" value="2"/>
</dbReference>
<accession>A0A1I8AAQ1</accession>
<dbReference type="PANTHER" id="PTHR12999">
    <property type="entry name" value="ZINC FINGER RAN-BINDING DOMAIN-CONTAINING PROTEIN 2 ZRANB2-RELATED"/>
    <property type="match status" value="1"/>
</dbReference>